<keyword evidence="11" id="KW-1185">Reference proteome</keyword>
<dbReference type="PANTHER" id="PTHR12174">
    <property type="entry name" value="SIGNAL PEPTIDE PEPTIDASE"/>
    <property type="match status" value="1"/>
</dbReference>
<keyword evidence="5" id="KW-0256">Endoplasmic reticulum</keyword>
<dbReference type="GO" id="GO:0033619">
    <property type="term" value="P:membrane protein proteolysis"/>
    <property type="evidence" value="ECO:0007669"/>
    <property type="project" value="TreeGrafter"/>
</dbReference>
<feature type="transmembrane region" description="Helical" evidence="9">
    <location>
        <begin position="345"/>
        <end position="366"/>
    </location>
</feature>
<feature type="transmembrane region" description="Helical" evidence="9">
    <location>
        <begin position="450"/>
        <end position="472"/>
    </location>
</feature>
<dbReference type="PANTHER" id="PTHR12174:SF23">
    <property type="entry name" value="MINOR HISTOCOMPATIBILITY ANTIGEN H13"/>
    <property type="match status" value="1"/>
</dbReference>
<name>A0A3N2PK81_SODAK</name>
<feature type="compositionally biased region" description="Basic and acidic residues" evidence="8">
    <location>
        <begin position="533"/>
        <end position="544"/>
    </location>
</feature>
<keyword evidence="6 9" id="KW-1133">Transmembrane helix</keyword>
<dbReference type="EMBL" id="ML119066">
    <property type="protein sequence ID" value="ROT34726.1"/>
    <property type="molecule type" value="Genomic_DNA"/>
</dbReference>
<dbReference type="InterPro" id="IPR006639">
    <property type="entry name" value="Preselin/SPP"/>
</dbReference>
<feature type="transmembrane region" description="Helical" evidence="9">
    <location>
        <begin position="43"/>
        <end position="62"/>
    </location>
</feature>
<feature type="transmembrane region" description="Helical" evidence="9">
    <location>
        <begin position="478"/>
        <end position="496"/>
    </location>
</feature>
<sequence>MASPEPTPASPLFDEVRIDIDDTISGDHTSSATINPIWGDPGLLLMHARIILTSLAIIYTGAHASLKRPASAAPARGGKSGSGKHKKKEEEEQQMHGLVLSDAILLPVFAGATLVGLYYLIQWLNDPELLNKILRVYLSFMGVASMTTLVADGIQLATSFVFPNYFRVRGALYHVDGVENRVVVLRPGGPTRQVSARAGGDREGSFHSPVPWRFGWLQGRKTAGFLWQLRHLLTEQWTVKLRLHGVIDEKLKVRFSHIVGFVAAVVMVATYNVTTSKMLGNIMGYAFCYGTLLLLSPTSFCIGSLVLAGLFVYDIVMVFYTPFMITVATKLDAPIKLTFDSGRRSSILGLGDIILPGLVMGLALRFDLWRYYQTRITYVETELVTESRDASSGDVMVTKDRGHVAKKAPYINATGNWADRFWVSSWPGMGSSPGDDAPEAVQVASFPKTYFYASVFGYTVGLLVTLAMVVMFQHGQPALFYLVPGVVGSLWLTAWARGEVDDMWKYTEDGSQDTEDVVVELDGRGNVVKELQRANDAEGKVKSNEEEEEEGEGGQKGARGVEKTLTERGTNGFLFSIRAPSPRGTGRTKREA</sequence>
<reference evidence="10 11" key="1">
    <citation type="journal article" date="2018" name="Mol. Ecol.">
        <title>The obligate alkalophilic soda-lake fungus Sodiomyces alkalinus has shifted to a protein diet.</title>
        <authorList>
            <person name="Grum-Grzhimaylo A.A."/>
            <person name="Falkoski D.L."/>
            <person name="van den Heuvel J."/>
            <person name="Valero-Jimenez C.A."/>
            <person name="Min B."/>
            <person name="Choi I.G."/>
            <person name="Lipzen A."/>
            <person name="Daum C.G."/>
            <person name="Aanen D.K."/>
            <person name="Tsang A."/>
            <person name="Henrissat B."/>
            <person name="Bilanenko E.N."/>
            <person name="de Vries R.P."/>
            <person name="van Kan J.A.L."/>
            <person name="Grigoriev I.V."/>
            <person name="Debets A.J.M."/>
        </authorList>
    </citation>
    <scope>NUCLEOTIDE SEQUENCE [LARGE SCALE GENOMIC DNA]</scope>
    <source>
        <strain evidence="10 11">F11</strain>
    </source>
</reference>
<evidence type="ECO:0000256" key="4">
    <source>
        <dbReference type="ARBA" id="ARBA00022801"/>
    </source>
</evidence>
<evidence type="ECO:0000313" key="10">
    <source>
        <dbReference type="EMBL" id="ROT34726.1"/>
    </source>
</evidence>
<protein>
    <submittedName>
        <fullName evidence="10">Signal peptide peptidase family protein</fullName>
    </submittedName>
</protein>
<keyword evidence="4" id="KW-0378">Hydrolase</keyword>
<evidence type="ECO:0000256" key="2">
    <source>
        <dbReference type="ARBA" id="ARBA00006859"/>
    </source>
</evidence>
<dbReference type="GeneID" id="39576992"/>
<dbReference type="GO" id="GO:0006465">
    <property type="term" value="P:signal peptide processing"/>
    <property type="evidence" value="ECO:0007669"/>
    <property type="project" value="TreeGrafter"/>
</dbReference>
<feature type="region of interest" description="Disordered" evidence="8">
    <location>
        <begin position="70"/>
        <end position="92"/>
    </location>
</feature>
<feature type="transmembrane region" description="Helical" evidence="9">
    <location>
        <begin position="255"/>
        <end position="272"/>
    </location>
</feature>
<organism evidence="10 11">
    <name type="scientific">Sodiomyces alkalinus (strain CBS 110278 / VKM F-3762 / F11)</name>
    <name type="common">Alkaliphilic filamentous fungus</name>
    <dbReference type="NCBI Taxonomy" id="1314773"/>
    <lineage>
        <taxon>Eukaryota</taxon>
        <taxon>Fungi</taxon>
        <taxon>Dikarya</taxon>
        <taxon>Ascomycota</taxon>
        <taxon>Pezizomycotina</taxon>
        <taxon>Sordariomycetes</taxon>
        <taxon>Hypocreomycetidae</taxon>
        <taxon>Glomerellales</taxon>
        <taxon>Plectosphaerellaceae</taxon>
        <taxon>Sodiomyces</taxon>
    </lineage>
</organism>
<dbReference type="GO" id="GO:0098553">
    <property type="term" value="C:lumenal side of endoplasmic reticulum membrane"/>
    <property type="evidence" value="ECO:0007669"/>
    <property type="project" value="TreeGrafter"/>
</dbReference>
<feature type="transmembrane region" description="Helical" evidence="9">
    <location>
        <begin position="97"/>
        <end position="121"/>
    </location>
</feature>
<feature type="transmembrane region" description="Helical" evidence="9">
    <location>
        <begin position="278"/>
        <end position="295"/>
    </location>
</feature>
<dbReference type="Pfam" id="PF04258">
    <property type="entry name" value="Peptidase_A22B"/>
    <property type="match status" value="1"/>
</dbReference>
<evidence type="ECO:0000256" key="1">
    <source>
        <dbReference type="ARBA" id="ARBA00004477"/>
    </source>
</evidence>
<feature type="transmembrane region" description="Helical" evidence="9">
    <location>
        <begin position="136"/>
        <end position="162"/>
    </location>
</feature>
<comment type="similarity">
    <text evidence="2">Belongs to the peptidase A22B family.</text>
</comment>
<evidence type="ECO:0000256" key="5">
    <source>
        <dbReference type="ARBA" id="ARBA00022824"/>
    </source>
</evidence>
<dbReference type="SMART" id="SM00730">
    <property type="entry name" value="PSN"/>
    <property type="match status" value="1"/>
</dbReference>
<evidence type="ECO:0000256" key="7">
    <source>
        <dbReference type="ARBA" id="ARBA00023136"/>
    </source>
</evidence>
<dbReference type="OrthoDB" id="29661at2759"/>
<keyword evidence="3 9" id="KW-0812">Transmembrane</keyword>
<dbReference type="GO" id="GO:0098554">
    <property type="term" value="C:cytoplasmic side of endoplasmic reticulum membrane"/>
    <property type="evidence" value="ECO:0007669"/>
    <property type="project" value="TreeGrafter"/>
</dbReference>
<accession>A0A3N2PK81</accession>
<feature type="transmembrane region" description="Helical" evidence="9">
    <location>
        <begin position="302"/>
        <end position="325"/>
    </location>
</feature>
<evidence type="ECO:0000256" key="6">
    <source>
        <dbReference type="ARBA" id="ARBA00022989"/>
    </source>
</evidence>
<evidence type="ECO:0000256" key="9">
    <source>
        <dbReference type="SAM" id="Phobius"/>
    </source>
</evidence>
<gene>
    <name evidence="10" type="ORF">SODALDRAFT_286013</name>
</gene>
<dbReference type="AlphaFoldDB" id="A0A3N2PK81"/>
<evidence type="ECO:0000313" key="11">
    <source>
        <dbReference type="Proteomes" id="UP000272025"/>
    </source>
</evidence>
<comment type="subcellular location">
    <subcellularLocation>
        <location evidence="1">Endoplasmic reticulum membrane</location>
        <topology evidence="1">Multi-pass membrane protein</topology>
    </subcellularLocation>
</comment>
<feature type="region of interest" description="Disordered" evidence="8">
    <location>
        <begin position="533"/>
        <end position="592"/>
    </location>
</feature>
<dbReference type="STRING" id="1314773.A0A3N2PK81"/>
<evidence type="ECO:0000256" key="3">
    <source>
        <dbReference type="ARBA" id="ARBA00022692"/>
    </source>
</evidence>
<keyword evidence="7 9" id="KW-0472">Membrane</keyword>
<dbReference type="GO" id="GO:0042500">
    <property type="term" value="F:aspartic endopeptidase activity, intramembrane cleaving"/>
    <property type="evidence" value="ECO:0007669"/>
    <property type="project" value="InterPro"/>
</dbReference>
<dbReference type="InterPro" id="IPR007369">
    <property type="entry name" value="Peptidase_A22B_SPP"/>
</dbReference>
<dbReference type="Proteomes" id="UP000272025">
    <property type="component" value="Unassembled WGS sequence"/>
</dbReference>
<proteinExistence type="inferred from homology"/>
<evidence type="ECO:0000256" key="8">
    <source>
        <dbReference type="SAM" id="MobiDB-lite"/>
    </source>
</evidence>
<dbReference type="RefSeq" id="XP_028462532.1">
    <property type="nucleotide sequence ID" value="XM_028608514.1"/>
</dbReference>